<dbReference type="AlphaFoldDB" id="A0AAV7E2A8"/>
<keyword evidence="5" id="KW-0812">Transmembrane</keyword>
<evidence type="ECO:0000256" key="8">
    <source>
        <dbReference type="ARBA" id="ARBA00023002"/>
    </source>
</evidence>
<accession>A0AAV7E2A8</accession>
<keyword evidence="8" id="KW-0560">Oxidoreductase</keyword>
<evidence type="ECO:0000313" key="13">
    <source>
        <dbReference type="Proteomes" id="UP000825729"/>
    </source>
</evidence>
<dbReference type="GO" id="GO:0016020">
    <property type="term" value="C:membrane"/>
    <property type="evidence" value="ECO:0007669"/>
    <property type="project" value="UniProtKB-SubCell"/>
</dbReference>
<dbReference type="GO" id="GO:0004497">
    <property type="term" value="F:monooxygenase activity"/>
    <property type="evidence" value="ECO:0007669"/>
    <property type="project" value="UniProtKB-KW"/>
</dbReference>
<sequence length="111" mass="12625">MKTHYLNFASRPEMLSVKYITYGHEDVTFAPYSAHWRHEEVVWAAFGARSKYHDMFLSTMKNAIRATGGFGLSDLFRTSRLLLWITGIKAKLSRTTAFILFSVKGTSSSPI</sequence>
<evidence type="ECO:0000256" key="6">
    <source>
        <dbReference type="ARBA" id="ARBA00022723"/>
    </source>
</evidence>
<proteinExistence type="inferred from homology"/>
<evidence type="ECO:0000256" key="9">
    <source>
        <dbReference type="ARBA" id="ARBA00023004"/>
    </source>
</evidence>
<evidence type="ECO:0000256" key="7">
    <source>
        <dbReference type="ARBA" id="ARBA00022989"/>
    </source>
</evidence>
<evidence type="ECO:0000256" key="3">
    <source>
        <dbReference type="ARBA" id="ARBA00010617"/>
    </source>
</evidence>
<evidence type="ECO:0000256" key="10">
    <source>
        <dbReference type="ARBA" id="ARBA00023033"/>
    </source>
</evidence>
<organism evidence="12 13">
    <name type="scientific">Aristolochia fimbriata</name>
    <name type="common">White veined hardy Dutchman's pipe vine</name>
    <dbReference type="NCBI Taxonomy" id="158543"/>
    <lineage>
        <taxon>Eukaryota</taxon>
        <taxon>Viridiplantae</taxon>
        <taxon>Streptophyta</taxon>
        <taxon>Embryophyta</taxon>
        <taxon>Tracheophyta</taxon>
        <taxon>Spermatophyta</taxon>
        <taxon>Magnoliopsida</taxon>
        <taxon>Magnoliidae</taxon>
        <taxon>Piperales</taxon>
        <taxon>Aristolochiaceae</taxon>
        <taxon>Aristolochia</taxon>
    </lineage>
</organism>
<keyword evidence="7" id="KW-1133">Transmembrane helix</keyword>
<dbReference type="PANTHER" id="PTHR47953">
    <property type="entry name" value="OS08G0105600 PROTEIN"/>
    <property type="match status" value="1"/>
</dbReference>
<evidence type="ECO:0000256" key="1">
    <source>
        <dbReference type="ARBA" id="ARBA00001971"/>
    </source>
</evidence>
<evidence type="ECO:0000313" key="12">
    <source>
        <dbReference type="EMBL" id="KAG9443055.1"/>
    </source>
</evidence>
<keyword evidence="11" id="KW-0472">Membrane</keyword>
<dbReference type="EMBL" id="JAINDJ010000007">
    <property type="protein sequence ID" value="KAG9443055.1"/>
    <property type="molecule type" value="Genomic_DNA"/>
</dbReference>
<evidence type="ECO:0000256" key="2">
    <source>
        <dbReference type="ARBA" id="ARBA00004167"/>
    </source>
</evidence>
<evidence type="ECO:0000256" key="11">
    <source>
        <dbReference type="ARBA" id="ARBA00023136"/>
    </source>
</evidence>
<dbReference type="Proteomes" id="UP000825729">
    <property type="component" value="Unassembled WGS sequence"/>
</dbReference>
<keyword evidence="10" id="KW-0503">Monooxygenase</keyword>
<protein>
    <submittedName>
        <fullName evidence="12">Uncharacterized protein</fullName>
    </submittedName>
</protein>
<keyword evidence="4" id="KW-0349">Heme</keyword>
<evidence type="ECO:0000256" key="4">
    <source>
        <dbReference type="ARBA" id="ARBA00022617"/>
    </source>
</evidence>
<reference evidence="12 13" key="1">
    <citation type="submission" date="2021-07" db="EMBL/GenBank/DDBJ databases">
        <title>The Aristolochia fimbriata genome: insights into angiosperm evolution, floral development and chemical biosynthesis.</title>
        <authorList>
            <person name="Jiao Y."/>
        </authorList>
    </citation>
    <scope>NUCLEOTIDE SEQUENCE [LARGE SCALE GENOMIC DNA]</scope>
    <source>
        <strain evidence="12">IBCAS-2021</strain>
        <tissue evidence="12">Leaf</tissue>
    </source>
</reference>
<keyword evidence="9" id="KW-0408">Iron</keyword>
<comment type="caution">
    <text evidence="12">The sequence shown here is derived from an EMBL/GenBank/DDBJ whole genome shotgun (WGS) entry which is preliminary data.</text>
</comment>
<name>A0AAV7E2A8_ARIFI</name>
<comment type="similarity">
    <text evidence="3">Belongs to the cytochrome P450 family.</text>
</comment>
<comment type="subcellular location">
    <subcellularLocation>
        <location evidence="2">Membrane</location>
        <topology evidence="2">Single-pass membrane protein</topology>
    </subcellularLocation>
</comment>
<keyword evidence="13" id="KW-1185">Reference proteome</keyword>
<gene>
    <name evidence="12" type="ORF">H6P81_018909</name>
</gene>
<dbReference type="InterPro" id="IPR052306">
    <property type="entry name" value="CYP450_71D"/>
</dbReference>
<comment type="cofactor">
    <cofactor evidence="1">
        <name>heme</name>
        <dbReference type="ChEBI" id="CHEBI:30413"/>
    </cofactor>
</comment>
<dbReference type="GO" id="GO:0046872">
    <property type="term" value="F:metal ion binding"/>
    <property type="evidence" value="ECO:0007669"/>
    <property type="project" value="UniProtKB-KW"/>
</dbReference>
<keyword evidence="6" id="KW-0479">Metal-binding</keyword>
<dbReference type="PANTHER" id="PTHR47953:SF19">
    <property type="entry name" value="OS06G0641600 PROTEIN"/>
    <property type="match status" value="1"/>
</dbReference>
<evidence type="ECO:0000256" key="5">
    <source>
        <dbReference type="ARBA" id="ARBA00022692"/>
    </source>
</evidence>